<protein>
    <recommendedName>
        <fullName evidence="1">AMP-dependent synthetase/ligase domain-containing protein</fullName>
    </recommendedName>
</protein>
<dbReference type="Gene3D" id="3.40.50.12780">
    <property type="entry name" value="N-terminal domain of ligase-like"/>
    <property type="match status" value="1"/>
</dbReference>
<dbReference type="InterPro" id="IPR042099">
    <property type="entry name" value="ANL_N_sf"/>
</dbReference>
<dbReference type="SUPFAM" id="SSF56801">
    <property type="entry name" value="Acetyl-CoA synthetase-like"/>
    <property type="match status" value="1"/>
</dbReference>
<feature type="non-terminal residue" evidence="2">
    <location>
        <position position="117"/>
    </location>
</feature>
<gene>
    <name evidence="2" type="ORF">S01H1_36307</name>
</gene>
<evidence type="ECO:0000313" key="2">
    <source>
        <dbReference type="EMBL" id="GAG03464.1"/>
    </source>
</evidence>
<reference evidence="2" key="1">
    <citation type="journal article" date="2014" name="Front. Microbiol.">
        <title>High frequency of phylogenetically diverse reductive dehalogenase-homologous genes in deep subseafloor sedimentary metagenomes.</title>
        <authorList>
            <person name="Kawai M."/>
            <person name="Futagami T."/>
            <person name="Toyoda A."/>
            <person name="Takaki Y."/>
            <person name="Nishi S."/>
            <person name="Hori S."/>
            <person name="Arai W."/>
            <person name="Tsubouchi T."/>
            <person name="Morono Y."/>
            <person name="Uchiyama I."/>
            <person name="Ito T."/>
            <person name="Fujiyama A."/>
            <person name="Inagaki F."/>
            <person name="Takami H."/>
        </authorList>
    </citation>
    <scope>NUCLEOTIDE SEQUENCE</scope>
    <source>
        <strain evidence="2">Expedition CK06-06</strain>
    </source>
</reference>
<evidence type="ECO:0000259" key="1">
    <source>
        <dbReference type="Pfam" id="PF00501"/>
    </source>
</evidence>
<name>X0UCH6_9ZZZZ</name>
<sequence length="117" mass="13320">MRGNNGHIAESLSRRFKENSLKHSRQTAIQWKKNDKWIDISYENLKNNVEAKASFLLEKKIGKGDRVAILLENRPEWPVYFFAIVSIGAIAVPIDPEASRKEVDSILADSGCKFVFD</sequence>
<organism evidence="2">
    <name type="scientific">marine sediment metagenome</name>
    <dbReference type="NCBI Taxonomy" id="412755"/>
    <lineage>
        <taxon>unclassified sequences</taxon>
        <taxon>metagenomes</taxon>
        <taxon>ecological metagenomes</taxon>
    </lineage>
</organism>
<comment type="caution">
    <text evidence="2">The sequence shown here is derived from an EMBL/GenBank/DDBJ whole genome shotgun (WGS) entry which is preliminary data.</text>
</comment>
<dbReference type="PANTHER" id="PTHR24096">
    <property type="entry name" value="LONG-CHAIN-FATTY-ACID--COA LIGASE"/>
    <property type="match status" value="1"/>
</dbReference>
<dbReference type="EMBL" id="BARS01022741">
    <property type="protein sequence ID" value="GAG03464.1"/>
    <property type="molecule type" value="Genomic_DNA"/>
</dbReference>
<proteinExistence type="predicted"/>
<dbReference type="GO" id="GO:0016405">
    <property type="term" value="F:CoA-ligase activity"/>
    <property type="evidence" value="ECO:0007669"/>
    <property type="project" value="TreeGrafter"/>
</dbReference>
<dbReference type="AlphaFoldDB" id="X0UCH6"/>
<accession>X0UCH6</accession>
<dbReference type="Pfam" id="PF00501">
    <property type="entry name" value="AMP-binding"/>
    <property type="match status" value="1"/>
</dbReference>
<feature type="domain" description="AMP-dependent synthetase/ligase" evidence="1">
    <location>
        <begin position="17"/>
        <end position="116"/>
    </location>
</feature>
<dbReference type="InterPro" id="IPR000873">
    <property type="entry name" value="AMP-dep_synth/lig_dom"/>
</dbReference>